<evidence type="ECO:0000256" key="4">
    <source>
        <dbReference type="ARBA" id="ARBA00023002"/>
    </source>
</evidence>
<evidence type="ECO:0000256" key="2">
    <source>
        <dbReference type="ARBA" id="ARBA00022723"/>
    </source>
</evidence>
<comment type="cofactor">
    <cofactor evidence="1">
        <name>L-ascorbate</name>
        <dbReference type="ChEBI" id="CHEBI:38290"/>
    </cofactor>
</comment>
<dbReference type="EnsemblProtists" id="EOD41708">
    <property type="protein sequence ID" value="EOD41708"/>
    <property type="gene ID" value="EMIHUDRAFT_94945"/>
</dbReference>
<name>A0A0D3L123_EMIH1</name>
<evidence type="ECO:0000256" key="1">
    <source>
        <dbReference type="ARBA" id="ARBA00001961"/>
    </source>
</evidence>
<dbReference type="PANTHER" id="PTHR14650">
    <property type="entry name" value="PROLYL HYDROXYLASE-RELATED"/>
    <property type="match status" value="1"/>
</dbReference>
<dbReference type="GO" id="GO:0016020">
    <property type="term" value="C:membrane"/>
    <property type="evidence" value="ECO:0007669"/>
    <property type="project" value="TreeGrafter"/>
</dbReference>
<dbReference type="eggNOG" id="ENOG502QR2P">
    <property type="taxonomic scope" value="Eukaryota"/>
</dbReference>
<dbReference type="GeneID" id="17286978"/>
<evidence type="ECO:0000313" key="7">
    <source>
        <dbReference type="EnsemblProtists" id="EOD41708"/>
    </source>
</evidence>
<dbReference type="PANTHER" id="PTHR14650:SF1">
    <property type="entry name" value="2-OXOGLUTARATE AND IRON-DEPENDENT OXYGENASE DOMAIN-CONTAINING PROTEIN 3"/>
    <property type="match status" value="1"/>
</dbReference>
<reference evidence="8" key="1">
    <citation type="journal article" date="2013" name="Nature">
        <title>Pan genome of the phytoplankton Emiliania underpins its global distribution.</title>
        <authorList>
            <person name="Read B.A."/>
            <person name="Kegel J."/>
            <person name="Klute M.J."/>
            <person name="Kuo A."/>
            <person name="Lefebvre S.C."/>
            <person name="Maumus F."/>
            <person name="Mayer C."/>
            <person name="Miller J."/>
            <person name="Monier A."/>
            <person name="Salamov A."/>
            <person name="Young J."/>
            <person name="Aguilar M."/>
            <person name="Claverie J.M."/>
            <person name="Frickenhaus S."/>
            <person name="Gonzalez K."/>
            <person name="Herman E.K."/>
            <person name="Lin Y.C."/>
            <person name="Napier J."/>
            <person name="Ogata H."/>
            <person name="Sarno A.F."/>
            <person name="Shmutz J."/>
            <person name="Schroeder D."/>
            <person name="de Vargas C."/>
            <person name="Verret F."/>
            <person name="von Dassow P."/>
            <person name="Valentin K."/>
            <person name="Van de Peer Y."/>
            <person name="Wheeler G."/>
            <person name="Dacks J.B."/>
            <person name="Delwiche C.F."/>
            <person name="Dyhrman S.T."/>
            <person name="Glockner G."/>
            <person name="John U."/>
            <person name="Richards T."/>
            <person name="Worden A.Z."/>
            <person name="Zhang X."/>
            <person name="Grigoriev I.V."/>
            <person name="Allen A.E."/>
            <person name="Bidle K."/>
            <person name="Borodovsky M."/>
            <person name="Bowler C."/>
            <person name="Brownlee C."/>
            <person name="Cock J.M."/>
            <person name="Elias M."/>
            <person name="Gladyshev V.N."/>
            <person name="Groth M."/>
            <person name="Guda C."/>
            <person name="Hadaegh A."/>
            <person name="Iglesias-Rodriguez M.D."/>
            <person name="Jenkins J."/>
            <person name="Jones B.M."/>
            <person name="Lawson T."/>
            <person name="Leese F."/>
            <person name="Lindquist E."/>
            <person name="Lobanov A."/>
            <person name="Lomsadze A."/>
            <person name="Malik S.B."/>
            <person name="Marsh M.E."/>
            <person name="Mackinder L."/>
            <person name="Mock T."/>
            <person name="Mueller-Roeber B."/>
            <person name="Pagarete A."/>
            <person name="Parker M."/>
            <person name="Probert I."/>
            <person name="Quesneville H."/>
            <person name="Raines C."/>
            <person name="Rensing S.A."/>
            <person name="Riano-Pachon D.M."/>
            <person name="Richier S."/>
            <person name="Rokitta S."/>
            <person name="Shiraiwa Y."/>
            <person name="Soanes D.M."/>
            <person name="van der Giezen M."/>
            <person name="Wahlund T.M."/>
            <person name="Williams B."/>
            <person name="Wilson W."/>
            <person name="Wolfe G."/>
            <person name="Wurch L.L."/>
        </authorList>
    </citation>
    <scope>NUCLEOTIDE SEQUENCE</scope>
</reference>
<evidence type="ECO:0000256" key="5">
    <source>
        <dbReference type="ARBA" id="ARBA00023004"/>
    </source>
</evidence>
<dbReference type="KEGG" id="ehx:EMIHUDRAFT_94945"/>
<dbReference type="GO" id="GO:0051213">
    <property type="term" value="F:dioxygenase activity"/>
    <property type="evidence" value="ECO:0007669"/>
    <property type="project" value="UniProtKB-KW"/>
</dbReference>
<dbReference type="GO" id="GO:0016705">
    <property type="term" value="F:oxidoreductase activity, acting on paired donors, with incorporation or reduction of molecular oxygen"/>
    <property type="evidence" value="ECO:0007669"/>
    <property type="project" value="InterPro"/>
</dbReference>
<dbReference type="GO" id="GO:0031418">
    <property type="term" value="F:L-ascorbic acid binding"/>
    <property type="evidence" value="ECO:0007669"/>
    <property type="project" value="InterPro"/>
</dbReference>
<accession>A0A0D3L123</accession>
<dbReference type="InterPro" id="IPR044862">
    <property type="entry name" value="Pro_4_hyd_alph_FE2OG_OXY"/>
</dbReference>
<feature type="domain" description="Fe2OG dioxygenase" evidence="6">
    <location>
        <begin position="76"/>
        <end position="174"/>
    </location>
</feature>
<dbReference type="HOGENOM" id="CLU_1423895_0_0_1"/>
<organism evidence="7 8">
    <name type="scientific">Emiliania huxleyi (strain CCMP1516)</name>
    <dbReference type="NCBI Taxonomy" id="280463"/>
    <lineage>
        <taxon>Eukaryota</taxon>
        <taxon>Haptista</taxon>
        <taxon>Haptophyta</taxon>
        <taxon>Prymnesiophyceae</taxon>
        <taxon>Isochrysidales</taxon>
        <taxon>Noelaerhabdaceae</taxon>
        <taxon>Emiliania</taxon>
    </lineage>
</organism>
<dbReference type="Pfam" id="PF13640">
    <property type="entry name" value="2OG-FeII_Oxy_3"/>
    <property type="match status" value="1"/>
</dbReference>
<evidence type="ECO:0000256" key="3">
    <source>
        <dbReference type="ARBA" id="ARBA00022964"/>
    </source>
</evidence>
<dbReference type="AlphaFoldDB" id="A0A0D3L123"/>
<keyword evidence="4" id="KW-0560">Oxidoreductase</keyword>
<dbReference type="Gene3D" id="2.60.120.620">
    <property type="entry name" value="q2cbj1_9rhob like domain"/>
    <property type="match status" value="1"/>
</dbReference>
<dbReference type="RefSeq" id="XP_005794137.1">
    <property type="nucleotide sequence ID" value="XM_005794080.1"/>
</dbReference>
<dbReference type="Proteomes" id="UP000013827">
    <property type="component" value="Unassembled WGS sequence"/>
</dbReference>
<evidence type="ECO:0000259" key="6">
    <source>
        <dbReference type="PROSITE" id="PS51471"/>
    </source>
</evidence>
<protein>
    <recommendedName>
        <fullName evidence="6">Fe2OG dioxygenase domain-containing protein</fullName>
    </recommendedName>
</protein>
<keyword evidence="8" id="KW-1185">Reference proteome</keyword>
<dbReference type="InterPro" id="IPR006620">
    <property type="entry name" value="Pro_4_hyd_alph"/>
</dbReference>
<sequence>MLICSDSDGDGRLFPPDIEEAQPLLGDDGFALFAELRARVRERVRARYGAVEPVNSLISWISGAGAHSAGAATAEETAHLRSFDWRVDPAHGTFAPHVDKANQSAYDVSALLYLTTLGADFAGGHFAFNDPDCDLLLEPQAGRLLAFPSGFDNLHQVRPVRSGERFVLSVWFTAHGGDGRLNSACRNFGDV</sequence>
<dbReference type="InterPro" id="IPR005123">
    <property type="entry name" value="Oxoglu/Fe-dep_dioxygenase_dom"/>
</dbReference>
<dbReference type="PaxDb" id="2903-EOD41708"/>
<dbReference type="GO" id="GO:0005506">
    <property type="term" value="F:iron ion binding"/>
    <property type="evidence" value="ECO:0007669"/>
    <property type="project" value="InterPro"/>
</dbReference>
<keyword evidence="2" id="KW-0479">Metal-binding</keyword>
<keyword evidence="5" id="KW-0408">Iron</keyword>
<keyword evidence="3" id="KW-0223">Dioxygenase</keyword>
<dbReference type="STRING" id="2903.R1E253"/>
<dbReference type="PROSITE" id="PS51471">
    <property type="entry name" value="FE2OG_OXY"/>
    <property type="match status" value="1"/>
</dbReference>
<proteinExistence type="predicted"/>
<evidence type="ECO:0000313" key="8">
    <source>
        <dbReference type="Proteomes" id="UP000013827"/>
    </source>
</evidence>
<dbReference type="InterPro" id="IPR039210">
    <property type="entry name" value="OGFOD3"/>
</dbReference>
<reference evidence="7" key="2">
    <citation type="submission" date="2024-10" db="UniProtKB">
        <authorList>
            <consortium name="EnsemblProtists"/>
        </authorList>
    </citation>
    <scope>IDENTIFICATION</scope>
</reference>
<dbReference type="SMART" id="SM00702">
    <property type="entry name" value="P4Hc"/>
    <property type="match status" value="1"/>
</dbReference>